<evidence type="ECO:0000256" key="2">
    <source>
        <dbReference type="SAM" id="MobiDB-lite"/>
    </source>
</evidence>
<dbReference type="Proteomes" id="UP000614601">
    <property type="component" value="Unassembled WGS sequence"/>
</dbReference>
<comment type="caution">
    <text evidence="3">The sequence shown here is derived from an EMBL/GenBank/DDBJ whole genome shotgun (WGS) entry which is preliminary data.</text>
</comment>
<evidence type="ECO:0000313" key="4">
    <source>
        <dbReference type="Proteomes" id="UP000614601"/>
    </source>
</evidence>
<dbReference type="Proteomes" id="UP000783686">
    <property type="component" value="Unassembled WGS sequence"/>
</dbReference>
<keyword evidence="4" id="KW-1185">Reference proteome</keyword>
<evidence type="ECO:0000313" key="3">
    <source>
        <dbReference type="EMBL" id="CAD5219015.1"/>
    </source>
</evidence>
<accession>A0A811KUL8</accession>
<name>A0A811KUL8_9BILA</name>
<dbReference type="AlphaFoldDB" id="A0A811KUL8"/>
<sequence>MMDNNHNGASDDSYDSDPFDNMDFRTMNVNNERMELLEQRRKVLNGTDPKLQVDISKIKELLNERKLILNDQMEAETKWIVEKSKKEMEKLENDETNELTNVITKLTDDLDELKSNIQDQVNKMDLFDRKGLSLFDLIDQEIDLDDKLSGSSSQDNPLAMLEKRSVMPGRLISDAAIKEDLVHLNQSFVTTEVDAVEAPKIMRPRHKVVMDKARLIYDGKTFYRGQKLFVQTMNYTRFPAIVYALADEYVHIRSRTPGDTREVFATIDDLRAGRVRIGRKVVTPS</sequence>
<protein>
    <submittedName>
        <fullName evidence="3">Uncharacterized protein</fullName>
    </submittedName>
</protein>
<dbReference type="EMBL" id="CAJFCW020000004">
    <property type="protein sequence ID" value="CAG9112280.1"/>
    <property type="molecule type" value="Genomic_DNA"/>
</dbReference>
<gene>
    <name evidence="3" type="ORF">BOKJ2_LOCUS8225</name>
</gene>
<reference evidence="3" key="1">
    <citation type="submission" date="2020-09" db="EMBL/GenBank/DDBJ databases">
        <authorList>
            <person name="Kikuchi T."/>
        </authorList>
    </citation>
    <scope>NUCLEOTIDE SEQUENCE</scope>
    <source>
        <strain evidence="3">SH1</strain>
    </source>
</reference>
<organism evidence="3 4">
    <name type="scientific">Bursaphelenchus okinawaensis</name>
    <dbReference type="NCBI Taxonomy" id="465554"/>
    <lineage>
        <taxon>Eukaryota</taxon>
        <taxon>Metazoa</taxon>
        <taxon>Ecdysozoa</taxon>
        <taxon>Nematoda</taxon>
        <taxon>Chromadorea</taxon>
        <taxon>Rhabditida</taxon>
        <taxon>Tylenchina</taxon>
        <taxon>Tylenchomorpha</taxon>
        <taxon>Aphelenchoidea</taxon>
        <taxon>Aphelenchoididae</taxon>
        <taxon>Bursaphelenchus</taxon>
    </lineage>
</organism>
<proteinExistence type="predicted"/>
<keyword evidence="1" id="KW-0175">Coiled coil</keyword>
<dbReference type="EMBL" id="CAJFDH010000004">
    <property type="protein sequence ID" value="CAD5219015.1"/>
    <property type="molecule type" value="Genomic_DNA"/>
</dbReference>
<dbReference type="OrthoDB" id="70376at2759"/>
<evidence type="ECO:0000256" key="1">
    <source>
        <dbReference type="SAM" id="Coils"/>
    </source>
</evidence>
<feature type="region of interest" description="Disordered" evidence="2">
    <location>
        <begin position="1"/>
        <end position="21"/>
    </location>
</feature>
<feature type="coiled-coil region" evidence="1">
    <location>
        <begin position="58"/>
        <end position="130"/>
    </location>
</feature>
<feature type="compositionally biased region" description="Polar residues" evidence="2">
    <location>
        <begin position="1"/>
        <end position="10"/>
    </location>
</feature>